<feature type="compositionally biased region" description="Polar residues" evidence="1">
    <location>
        <begin position="424"/>
        <end position="437"/>
    </location>
</feature>
<organism evidence="2 3">
    <name type="scientific">Armillaria ostoyae</name>
    <name type="common">Armillaria root rot fungus</name>
    <dbReference type="NCBI Taxonomy" id="47428"/>
    <lineage>
        <taxon>Eukaryota</taxon>
        <taxon>Fungi</taxon>
        <taxon>Dikarya</taxon>
        <taxon>Basidiomycota</taxon>
        <taxon>Agaricomycotina</taxon>
        <taxon>Agaricomycetes</taxon>
        <taxon>Agaricomycetidae</taxon>
        <taxon>Agaricales</taxon>
        <taxon>Marasmiineae</taxon>
        <taxon>Physalacriaceae</taxon>
        <taxon>Armillaria</taxon>
    </lineage>
</organism>
<feature type="compositionally biased region" description="Basic residues" evidence="1">
    <location>
        <begin position="451"/>
        <end position="461"/>
    </location>
</feature>
<protein>
    <submittedName>
        <fullName evidence="2">Uncharacterized protein</fullName>
    </submittedName>
</protein>
<feature type="region of interest" description="Disordered" evidence="1">
    <location>
        <begin position="232"/>
        <end position="277"/>
    </location>
</feature>
<dbReference type="EMBL" id="FUEG01000009">
    <property type="protein sequence ID" value="SJL08344.1"/>
    <property type="molecule type" value="Genomic_DNA"/>
</dbReference>
<evidence type="ECO:0000256" key="1">
    <source>
        <dbReference type="SAM" id="MobiDB-lite"/>
    </source>
</evidence>
<gene>
    <name evidence="2" type="ORF">ARMOST_11707</name>
</gene>
<feature type="compositionally biased region" description="Low complexity" evidence="1">
    <location>
        <begin position="363"/>
        <end position="380"/>
    </location>
</feature>
<name>A0A284RHV5_ARMOS</name>
<feature type="compositionally biased region" description="Polar residues" evidence="1">
    <location>
        <begin position="384"/>
        <end position="399"/>
    </location>
</feature>
<feature type="region of interest" description="Disordered" evidence="1">
    <location>
        <begin position="325"/>
        <end position="461"/>
    </location>
</feature>
<accession>A0A284RHV5</accession>
<evidence type="ECO:0000313" key="3">
    <source>
        <dbReference type="Proteomes" id="UP000219338"/>
    </source>
</evidence>
<dbReference type="Proteomes" id="UP000219338">
    <property type="component" value="Unassembled WGS sequence"/>
</dbReference>
<keyword evidence="3" id="KW-1185">Reference proteome</keyword>
<dbReference type="STRING" id="47428.A0A284RHV5"/>
<dbReference type="OrthoDB" id="3033067at2759"/>
<reference evidence="3" key="1">
    <citation type="journal article" date="2017" name="Nat. Ecol. Evol.">
        <title>Genome expansion and lineage-specific genetic innovations in the forest pathogenic fungi Armillaria.</title>
        <authorList>
            <person name="Sipos G."/>
            <person name="Prasanna A.N."/>
            <person name="Walter M.C."/>
            <person name="O'Connor E."/>
            <person name="Balint B."/>
            <person name="Krizsan K."/>
            <person name="Kiss B."/>
            <person name="Hess J."/>
            <person name="Varga T."/>
            <person name="Slot J."/>
            <person name="Riley R."/>
            <person name="Boka B."/>
            <person name="Rigling D."/>
            <person name="Barry K."/>
            <person name="Lee J."/>
            <person name="Mihaltcheva S."/>
            <person name="LaButti K."/>
            <person name="Lipzen A."/>
            <person name="Waldron R."/>
            <person name="Moloney N.M."/>
            <person name="Sperisen C."/>
            <person name="Kredics L."/>
            <person name="Vagvoelgyi C."/>
            <person name="Patrignani A."/>
            <person name="Fitzpatrick D."/>
            <person name="Nagy I."/>
            <person name="Doyle S."/>
            <person name="Anderson J.B."/>
            <person name="Grigoriev I.V."/>
            <person name="Gueldener U."/>
            <person name="Muensterkoetter M."/>
            <person name="Nagy L.G."/>
        </authorList>
    </citation>
    <scope>NUCLEOTIDE SEQUENCE [LARGE SCALE GENOMIC DNA]</scope>
    <source>
        <strain evidence="3">C18/9</strain>
    </source>
</reference>
<sequence length="593" mass="64911">MHDLSAKETGKDNPYRIMLHKLAGLSVSKPCKAQAFSLWVKANLATVQKAWDKQLKKNAVPASEQAAKLNTLKSKLFKLESKEIQDEWSATADEEHKEAVKEYSEKIESLVSKDPAEIQRCLENLLNVVQPFIEMIMEATGCLVMCIVGGPQPADRGRLHISFFHASRTLRMVKQNFVQAERVNYWTYLVPMFGNFLKRCFTVDMCRARALVPDTPTIESIGFASDEQGIAHNHVDGPAFNNDSKQDDGSVSPAKSPTAPPAPVTKTSMSNGPVLPSNSLAECPPVAVLTSMSNWPALALKSLTATSGVHVAMSSLPPSQALSIAPSPHLSHAPSLVQGSLSQAPSIRPSPLPSHASSPTQTSPSCVPSVAPSPVQSRVPTPIQPANPSTVSDGDSDQNAMEAGRNEIVRNNNLLKVQEPKPSTLRNSGPLKNTSGKKWTREDDDIEPRPLKKGKKKNRRKMLPVGAVLKSNEASPSPSSMNKDETTHGITESLPCVAPRWAVDGLATLTCELTPPEFSCLVNLWIRYEKKENFRESAMFSTYQCPQAVRDWIARGHSPKFCLQPVPKGVDPVKEFDGKFWAWWSSLQPESHP</sequence>
<evidence type="ECO:0000313" key="2">
    <source>
        <dbReference type="EMBL" id="SJL08344.1"/>
    </source>
</evidence>
<dbReference type="OMA" id="NFRESAM"/>
<dbReference type="AlphaFoldDB" id="A0A284RHV5"/>
<proteinExistence type="predicted"/>